<name>A0A967B1H0_9MICO</name>
<dbReference type="Pfam" id="PF01047">
    <property type="entry name" value="MarR"/>
    <property type="match status" value="1"/>
</dbReference>
<dbReference type="InterPro" id="IPR036390">
    <property type="entry name" value="WH_DNA-bd_sf"/>
</dbReference>
<protein>
    <submittedName>
        <fullName evidence="2">MarR family transcriptional regulator</fullName>
    </submittedName>
</protein>
<dbReference type="AlphaFoldDB" id="A0A967B1H0"/>
<dbReference type="InterPro" id="IPR052526">
    <property type="entry name" value="HTH-type_Bedaq_tolerance"/>
</dbReference>
<evidence type="ECO:0000259" key="1">
    <source>
        <dbReference type="PROSITE" id="PS50995"/>
    </source>
</evidence>
<dbReference type="PROSITE" id="PS50995">
    <property type="entry name" value="HTH_MARR_2"/>
    <property type="match status" value="1"/>
</dbReference>
<keyword evidence="3" id="KW-1185">Reference proteome</keyword>
<dbReference type="SMART" id="SM00347">
    <property type="entry name" value="HTH_MARR"/>
    <property type="match status" value="1"/>
</dbReference>
<gene>
    <name evidence="2" type="ORF">G9U51_10780</name>
</gene>
<accession>A0A967B1H0</accession>
<dbReference type="Gene3D" id="1.10.10.10">
    <property type="entry name" value="Winged helix-like DNA-binding domain superfamily/Winged helix DNA-binding domain"/>
    <property type="match status" value="1"/>
</dbReference>
<organism evidence="2 3">
    <name type="scientific">Metallococcus carri</name>
    <dbReference type="NCBI Taxonomy" id="1656884"/>
    <lineage>
        <taxon>Bacteria</taxon>
        <taxon>Bacillati</taxon>
        <taxon>Actinomycetota</taxon>
        <taxon>Actinomycetes</taxon>
        <taxon>Micrococcales</taxon>
        <taxon>Dermacoccaceae</taxon>
        <taxon>Metallococcus</taxon>
    </lineage>
</organism>
<dbReference type="SUPFAM" id="SSF46785">
    <property type="entry name" value="Winged helix' DNA-binding domain"/>
    <property type="match status" value="1"/>
</dbReference>
<comment type="caution">
    <text evidence="2">The sequence shown here is derived from an EMBL/GenBank/DDBJ whole genome shotgun (WGS) entry which is preliminary data.</text>
</comment>
<dbReference type="InterPro" id="IPR036388">
    <property type="entry name" value="WH-like_DNA-bd_sf"/>
</dbReference>
<sequence length="151" mass="16398">MEGVTRSDDDLGIRFLSAVARLNRWVNKHADLPVPHAQARLLSLVEEFGTARIGELAAADHCSQPTMTTQVQRLEAAGLLRRTADDTDARASLVALTPAGAAALEDARRARAAVFGPVLDELDPADREAMSRMVALTDDLLRRGREARETD</sequence>
<evidence type="ECO:0000313" key="2">
    <source>
        <dbReference type="EMBL" id="NHN56259.1"/>
    </source>
</evidence>
<dbReference type="PANTHER" id="PTHR39515:SF2">
    <property type="entry name" value="HTH-TYPE TRANSCRIPTIONAL REGULATOR RV0880"/>
    <property type="match status" value="1"/>
</dbReference>
<reference evidence="2" key="1">
    <citation type="submission" date="2020-03" db="EMBL/GenBank/DDBJ databases">
        <title>Draft sequencing of Calidifontibacter sp. DB0510.</title>
        <authorList>
            <person name="Kim D.-U."/>
        </authorList>
    </citation>
    <scope>NUCLEOTIDE SEQUENCE</scope>
    <source>
        <strain evidence="2">DB0510</strain>
    </source>
</reference>
<dbReference type="InterPro" id="IPR000835">
    <property type="entry name" value="HTH_MarR-typ"/>
</dbReference>
<feature type="domain" description="HTH marR-type" evidence="1">
    <location>
        <begin position="1"/>
        <end position="142"/>
    </location>
</feature>
<evidence type="ECO:0000313" key="3">
    <source>
        <dbReference type="Proteomes" id="UP000744769"/>
    </source>
</evidence>
<proteinExistence type="predicted"/>
<dbReference type="PANTHER" id="PTHR39515">
    <property type="entry name" value="CONSERVED PROTEIN"/>
    <property type="match status" value="1"/>
</dbReference>
<dbReference type="Proteomes" id="UP000744769">
    <property type="component" value="Unassembled WGS sequence"/>
</dbReference>
<dbReference type="EMBL" id="JAAOIV010000007">
    <property type="protein sequence ID" value="NHN56259.1"/>
    <property type="molecule type" value="Genomic_DNA"/>
</dbReference>
<dbReference type="GO" id="GO:0003700">
    <property type="term" value="F:DNA-binding transcription factor activity"/>
    <property type="evidence" value="ECO:0007669"/>
    <property type="project" value="InterPro"/>
</dbReference>